<sequence>MFKRDLDLDRRWHALISELETMIGKKPKDLNAVLFLIGVQELGKGQQVFSKEEKQDLMHIGICKVLSYSGYYQLEFLDNDGWPHWKMIKKLPHFDLLEQEKLLKMHVMEYFEKEFNWIPPDLGMPPAE</sequence>
<dbReference type="EMBL" id="QMFY01000001">
    <property type="protein sequence ID" value="RAW03169.1"/>
    <property type="molecule type" value="Genomic_DNA"/>
</dbReference>
<comment type="caution">
    <text evidence="1">The sequence shown here is derived from an EMBL/GenBank/DDBJ whole genome shotgun (WGS) entry which is preliminary data.</text>
</comment>
<keyword evidence="2" id="KW-1185">Reference proteome</keyword>
<name>A0A364Y9Y8_9BACT</name>
<dbReference type="OrthoDB" id="794480at2"/>
<accession>A0A364Y9Y8</accession>
<gene>
    <name evidence="1" type="ORF">DQQ10_03490</name>
</gene>
<evidence type="ECO:0000313" key="1">
    <source>
        <dbReference type="EMBL" id="RAW03169.1"/>
    </source>
</evidence>
<dbReference type="AlphaFoldDB" id="A0A364Y9Y8"/>
<organism evidence="1 2">
    <name type="scientific">Pseudochryseolinea flava</name>
    <dbReference type="NCBI Taxonomy" id="2059302"/>
    <lineage>
        <taxon>Bacteria</taxon>
        <taxon>Pseudomonadati</taxon>
        <taxon>Bacteroidota</taxon>
        <taxon>Cytophagia</taxon>
        <taxon>Cytophagales</taxon>
        <taxon>Fulvivirgaceae</taxon>
        <taxon>Pseudochryseolinea</taxon>
    </lineage>
</organism>
<protein>
    <submittedName>
        <fullName evidence="1">Uncharacterized protein</fullName>
    </submittedName>
</protein>
<dbReference type="RefSeq" id="WP_112745384.1">
    <property type="nucleotide sequence ID" value="NZ_QMFY01000001.1"/>
</dbReference>
<dbReference type="Proteomes" id="UP000251889">
    <property type="component" value="Unassembled WGS sequence"/>
</dbReference>
<evidence type="ECO:0000313" key="2">
    <source>
        <dbReference type="Proteomes" id="UP000251889"/>
    </source>
</evidence>
<proteinExistence type="predicted"/>
<reference evidence="1 2" key="1">
    <citation type="submission" date="2018-06" db="EMBL/GenBank/DDBJ databases">
        <title>Chryseolinea flavus sp. nov., a member of the phylum Bacteroidetes isolated from soil.</title>
        <authorList>
            <person name="Li Y."/>
            <person name="Wang J."/>
        </authorList>
    </citation>
    <scope>NUCLEOTIDE SEQUENCE [LARGE SCALE GENOMIC DNA]</scope>
    <source>
        <strain evidence="1 2">SDU1-6</strain>
    </source>
</reference>